<dbReference type="SUPFAM" id="SSF46785">
    <property type="entry name" value="Winged helix' DNA-binding domain"/>
    <property type="match status" value="1"/>
</dbReference>
<keyword evidence="1" id="KW-0489">Methyltransferase</keyword>
<feature type="chain" id="PRO_5021322763" description="O-methyltransferase C-terminal domain-containing protein" evidence="4">
    <location>
        <begin position="18"/>
        <end position="484"/>
    </location>
</feature>
<name>A0A4Y9YRB2_9AGAM</name>
<keyword evidence="7" id="KW-1185">Reference proteome</keyword>
<reference evidence="6 7" key="1">
    <citation type="submission" date="2019-02" db="EMBL/GenBank/DDBJ databases">
        <title>Genome sequencing of the rare red list fungi Dentipellis fragilis.</title>
        <authorList>
            <person name="Buettner E."/>
            <person name="Kellner H."/>
        </authorList>
    </citation>
    <scope>NUCLEOTIDE SEQUENCE [LARGE SCALE GENOMIC DNA]</scope>
    <source>
        <strain evidence="6 7">DSM 105465</strain>
    </source>
</reference>
<dbReference type="Proteomes" id="UP000298327">
    <property type="component" value="Unassembled WGS sequence"/>
</dbReference>
<dbReference type="Gene3D" id="3.40.50.150">
    <property type="entry name" value="Vaccinia Virus protein VP39"/>
    <property type="match status" value="1"/>
</dbReference>
<protein>
    <recommendedName>
        <fullName evidence="5">O-methyltransferase C-terminal domain-containing protein</fullName>
    </recommendedName>
</protein>
<feature type="domain" description="O-methyltransferase C-terminal" evidence="5">
    <location>
        <begin position="182"/>
        <end position="377"/>
    </location>
</feature>
<organism evidence="6 7">
    <name type="scientific">Dentipellis fragilis</name>
    <dbReference type="NCBI Taxonomy" id="205917"/>
    <lineage>
        <taxon>Eukaryota</taxon>
        <taxon>Fungi</taxon>
        <taxon>Dikarya</taxon>
        <taxon>Basidiomycota</taxon>
        <taxon>Agaricomycotina</taxon>
        <taxon>Agaricomycetes</taxon>
        <taxon>Russulales</taxon>
        <taxon>Hericiaceae</taxon>
        <taxon>Dentipellis</taxon>
    </lineage>
</organism>
<dbReference type="PROSITE" id="PS51683">
    <property type="entry name" value="SAM_OMT_II"/>
    <property type="match status" value="1"/>
</dbReference>
<evidence type="ECO:0000313" key="7">
    <source>
        <dbReference type="Proteomes" id="UP000298327"/>
    </source>
</evidence>
<dbReference type="InterPro" id="IPR016461">
    <property type="entry name" value="COMT-like"/>
</dbReference>
<sequence length="484" mass="52999">MSTTTFQLLNLIQMSLATLKKSCAATGHQIPELHESFTPSSEAFRADPAAALAADTAAAAALHLAAILLPPYVALHHVTGGHYRSTAARVCLELHVTEILREAGPQASIHGLHVNGIAAKNGQDPKKLARFLRYLAINHVYHEVSPDVFANTCISSMLDMHKSSAEIIADLDDTFKASAYTWETLSDPRTSHSGEATATPFCRALGINETVWEFYSHPDQKYRQRRFDAAMQGGQALQPVDAIFDAYDWEGLAPGSVVVDVGGGVGTSAFPLARDFPALKLVVQDLSNVIEDLWSTTMLEAVESGRMQLEAHDFFKAQPKHDVPISVFLLKQIIHDWSDQYALKILKRLRDAAAPDTKLVLVDTLIGYACRQPSDNEGKQENGQGIPGAMPVEAPEPLLVNFGAVREMASQIDIAMFILYNGQERTFHHLQRLLREAGWALRAVRQNEKDSAYLQGIEAVPILPEGGRDATNGYGNHDMVVDFA</sequence>
<evidence type="ECO:0000256" key="1">
    <source>
        <dbReference type="ARBA" id="ARBA00022603"/>
    </source>
</evidence>
<evidence type="ECO:0000256" key="3">
    <source>
        <dbReference type="ARBA" id="ARBA00022691"/>
    </source>
</evidence>
<dbReference type="InterPro" id="IPR001077">
    <property type="entry name" value="COMT_C"/>
</dbReference>
<accession>A0A4Y9YRB2</accession>
<dbReference type="PANTHER" id="PTHR43712:SF2">
    <property type="entry name" value="O-METHYLTRANSFERASE CICE"/>
    <property type="match status" value="1"/>
</dbReference>
<dbReference type="PANTHER" id="PTHR43712">
    <property type="entry name" value="PUTATIVE (AFU_ORTHOLOGUE AFUA_4G14580)-RELATED"/>
    <property type="match status" value="1"/>
</dbReference>
<keyword evidence="2" id="KW-0808">Transferase</keyword>
<dbReference type="InterPro" id="IPR029063">
    <property type="entry name" value="SAM-dependent_MTases_sf"/>
</dbReference>
<dbReference type="GO" id="GO:0032259">
    <property type="term" value="P:methylation"/>
    <property type="evidence" value="ECO:0007669"/>
    <property type="project" value="UniProtKB-KW"/>
</dbReference>
<dbReference type="GO" id="GO:0008171">
    <property type="term" value="F:O-methyltransferase activity"/>
    <property type="evidence" value="ECO:0007669"/>
    <property type="project" value="InterPro"/>
</dbReference>
<comment type="caution">
    <text evidence="6">The sequence shown here is derived from an EMBL/GenBank/DDBJ whole genome shotgun (WGS) entry which is preliminary data.</text>
</comment>
<dbReference type="InterPro" id="IPR036390">
    <property type="entry name" value="WH_DNA-bd_sf"/>
</dbReference>
<dbReference type="Pfam" id="PF00891">
    <property type="entry name" value="Methyltransf_2"/>
    <property type="match status" value="1"/>
</dbReference>
<evidence type="ECO:0000313" key="6">
    <source>
        <dbReference type="EMBL" id="TFY63589.1"/>
    </source>
</evidence>
<proteinExistence type="predicted"/>
<keyword evidence="3" id="KW-0949">S-adenosyl-L-methionine</keyword>
<evidence type="ECO:0000256" key="4">
    <source>
        <dbReference type="SAM" id="SignalP"/>
    </source>
</evidence>
<evidence type="ECO:0000256" key="2">
    <source>
        <dbReference type="ARBA" id="ARBA00022679"/>
    </source>
</evidence>
<keyword evidence="4" id="KW-0732">Signal</keyword>
<evidence type="ECO:0000259" key="5">
    <source>
        <dbReference type="Pfam" id="PF00891"/>
    </source>
</evidence>
<dbReference type="AlphaFoldDB" id="A0A4Y9YRB2"/>
<feature type="signal peptide" evidence="4">
    <location>
        <begin position="1"/>
        <end position="17"/>
    </location>
</feature>
<dbReference type="Gene3D" id="1.10.10.10">
    <property type="entry name" value="Winged helix-like DNA-binding domain superfamily/Winged helix DNA-binding domain"/>
    <property type="match status" value="1"/>
</dbReference>
<dbReference type="OrthoDB" id="2410195at2759"/>
<dbReference type="InterPro" id="IPR036388">
    <property type="entry name" value="WH-like_DNA-bd_sf"/>
</dbReference>
<dbReference type="SUPFAM" id="SSF53335">
    <property type="entry name" value="S-adenosyl-L-methionine-dependent methyltransferases"/>
    <property type="match status" value="1"/>
</dbReference>
<dbReference type="EMBL" id="SEOQ01000409">
    <property type="protein sequence ID" value="TFY63589.1"/>
    <property type="molecule type" value="Genomic_DNA"/>
</dbReference>
<gene>
    <name evidence="6" type="ORF">EVG20_g6256</name>
</gene>